<dbReference type="EC" id="4.2.1.9" evidence="14 15"/>
<name>A0A842I1K0_9SPHN</name>
<dbReference type="InterPro" id="IPR037237">
    <property type="entry name" value="IlvD/EDD_N"/>
</dbReference>
<evidence type="ECO:0000313" key="20">
    <source>
        <dbReference type="Proteomes" id="UP000564378"/>
    </source>
</evidence>
<feature type="domain" description="Dihydroxy-acid/6-phosphogluconate dehydratase C-terminal" evidence="18">
    <location>
        <begin position="368"/>
        <end position="557"/>
    </location>
</feature>
<comment type="similarity">
    <text evidence="2 15">Belongs to the IlvD/Edd family.</text>
</comment>
<dbReference type="Pfam" id="PF24877">
    <property type="entry name" value="ILV_EDD_C"/>
    <property type="match status" value="1"/>
</dbReference>
<dbReference type="PANTHER" id="PTHR21000">
    <property type="entry name" value="DIHYDROXY-ACID DEHYDRATASE DAD"/>
    <property type="match status" value="1"/>
</dbReference>
<dbReference type="NCBIfam" id="NF002068">
    <property type="entry name" value="PRK00911.1"/>
    <property type="match status" value="1"/>
</dbReference>
<evidence type="ECO:0000259" key="17">
    <source>
        <dbReference type="Pfam" id="PF00920"/>
    </source>
</evidence>
<dbReference type="InterPro" id="IPR056740">
    <property type="entry name" value="ILV_EDD_C"/>
</dbReference>
<keyword evidence="20" id="KW-1185">Reference proteome</keyword>
<reference evidence="19 20" key="1">
    <citation type="submission" date="2020-08" db="EMBL/GenBank/DDBJ databases">
        <title>Draft genome sequence of Parasphingopyxis sp. GrpM-11.</title>
        <authorList>
            <person name="Oh J."/>
            <person name="Roh D.-H."/>
        </authorList>
    </citation>
    <scope>NUCLEOTIDE SEQUENCE [LARGE SCALE GENOMIC DNA]</scope>
    <source>
        <strain evidence="19 20">GrpM-11</strain>
    </source>
</reference>
<comment type="caution">
    <text evidence="19">The sequence shown here is derived from an EMBL/GenBank/DDBJ whole genome shotgun (WGS) entry which is preliminary data.</text>
</comment>
<accession>A0A842I1K0</accession>
<dbReference type="InterPro" id="IPR042096">
    <property type="entry name" value="Dihydro-acid_dehy_C"/>
</dbReference>
<keyword evidence="7 15" id="KW-0408">Iron</keyword>
<feature type="binding site" evidence="15">
    <location>
        <position position="55"/>
    </location>
    <ligand>
        <name>[2Fe-2S] cluster</name>
        <dbReference type="ChEBI" id="CHEBI:190135"/>
    </ligand>
</feature>
<dbReference type="GO" id="GO:0009097">
    <property type="term" value="P:isoleucine biosynthetic process"/>
    <property type="evidence" value="ECO:0007669"/>
    <property type="project" value="UniProtKB-UniRule"/>
</dbReference>
<dbReference type="Gene3D" id="3.50.30.80">
    <property type="entry name" value="IlvD/EDD C-terminal domain-like"/>
    <property type="match status" value="1"/>
</dbReference>
<dbReference type="RefSeq" id="WP_185800839.1">
    <property type="nucleotide sequence ID" value="NZ_JACJVJ010000001.1"/>
</dbReference>
<dbReference type="GO" id="GO:0051537">
    <property type="term" value="F:2 iron, 2 sulfur cluster binding"/>
    <property type="evidence" value="ECO:0007669"/>
    <property type="project" value="UniProtKB-UniRule"/>
</dbReference>
<dbReference type="HAMAP" id="MF_00012">
    <property type="entry name" value="IlvD"/>
    <property type="match status" value="1"/>
</dbReference>
<dbReference type="SUPFAM" id="SSF52016">
    <property type="entry name" value="LeuD/IlvD-like"/>
    <property type="match status" value="1"/>
</dbReference>
<evidence type="ECO:0000256" key="7">
    <source>
        <dbReference type="ARBA" id="ARBA00023004"/>
    </source>
</evidence>
<gene>
    <name evidence="15 19" type="primary">ilvD</name>
    <name evidence="19" type="ORF">H6P80_08415</name>
</gene>
<feature type="binding site" evidence="15">
    <location>
        <position position="129"/>
    </location>
    <ligand>
        <name>Mg(2+)</name>
        <dbReference type="ChEBI" id="CHEBI:18420"/>
    </ligand>
</feature>
<keyword evidence="6 15" id="KW-0460">Magnesium</keyword>
<keyword evidence="5 15" id="KW-0479">Metal-binding</keyword>
<evidence type="ECO:0000256" key="14">
    <source>
        <dbReference type="ARBA" id="ARBA00029490"/>
    </source>
</evidence>
<comment type="caution">
    <text evidence="15">Lacks conserved residue(s) required for the propagation of feature annotation.</text>
</comment>
<evidence type="ECO:0000256" key="12">
    <source>
        <dbReference type="ARBA" id="ARBA00029436"/>
    </source>
</evidence>
<evidence type="ECO:0000256" key="5">
    <source>
        <dbReference type="ARBA" id="ARBA00022723"/>
    </source>
</evidence>
<dbReference type="InterPro" id="IPR000581">
    <property type="entry name" value="ILV_EDD_N"/>
</dbReference>
<dbReference type="UniPathway" id="UPA00047">
    <property type="reaction ID" value="UER00057"/>
</dbReference>
<comment type="cofactor">
    <cofactor evidence="1 15">
        <name>Mg(2+)</name>
        <dbReference type="ChEBI" id="CHEBI:18420"/>
    </cofactor>
</comment>
<comment type="subunit">
    <text evidence="15">Homodimer.</text>
</comment>
<feature type="active site" description="Proton acceptor" evidence="15">
    <location>
        <position position="476"/>
    </location>
</feature>
<evidence type="ECO:0000256" key="10">
    <source>
        <dbReference type="ARBA" id="ARBA00023304"/>
    </source>
</evidence>
<comment type="pathway">
    <text evidence="13 15">Amino-acid biosynthesis; L-isoleucine biosynthesis; L-isoleucine from 2-oxobutanoate: step 3/4.</text>
</comment>
<dbReference type="PROSITE" id="PS00886">
    <property type="entry name" value="ILVD_EDD_1"/>
    <property type="match status" value="1"/>
</dbReference>
<dbReference type="GO" id="GO:0000287">
    <property type="term" value="F:magnesium ion binding"/>
    <property type="evidence" value="ECO:0007669"/>
    <property type="project" value="UniProtKB-UniRule"/>
</dbReference>
<dbReference type="Proteomes" id="UP000564378">
    <property type="component" value="Unassembled WGS sequence"/>
</dbReference>
<feature type="binding site" description="via carbamate group" evidence="15">
    <location>
        <position position="130"/>
    </location>
    <ligand>
        <name>Mg(2+)</name>
        <dbReference type="ChEBI" id="CHEBI:18420"/>
    </ligand>
</feature>
<evidence type="ECO:0000256" key="13">
    <source>
        <dbReference type="ARBA" id="ARBA00029437"/>
    </source>
</evidence>
<evidence type="ECO:0000256" key="15">
    <source>
        <dbReference type="HAMAP-Rule" id="MF_00012"/>
    </source>
</evidence>
<dbReference type="Pfam" id="PF00920">
    <property type="entry name" value="ILVD_EDD_N"/>
    <property type="match status" value="1"/>
</dbReference>
<dbReference type="InterPro" id="IPR004404">
    <property type="entry name" value="DihydroxyA_deHydtase"/>
</dbReference>
<evidence type="ECO:0000256" key="8">
    <source>
        <dbReference type="ARBA" id="ARBA00023014"/>
    </source>
</evidence>
<evidence type="ECO:0000256" key="1">
    <source>
        <dbReference type="ARBA" id="ARBA00001946"/>
    </source>
</evidence>
<protein>
    <recommendedName>
        <fullName evidence="14 15">Dihydroxy-acid dehydratase</fullName>
        <shortName evidence="15">DAD</shortName>
        <ecNumber evidence="14 15">4.2.1.9</ecNumber>
    </recommendedName>
</protein>
<dbReference type="NCBIfam" id="TIGR00110">
    <property type="entry name" value="ilvD"/>
    <property type="match status" value="1"/>
</dbReference>
<keyword evidence="4 15" id="KW-0001">2Fe-2S</keyword>
<comment type="catalytic activity">
    <reaction evidence="15">
        <text>(2R,3R)-2,3-dihydroxy-3-methylpentanoate = (S)-3-methyl-2-oxopentanoate + H2O</text>
        <dbReference type="Rhea" id="RHEA:27694"/>
        <dbReference type="ChEBI" id="CHEBI:15377"/>
        <dbReference type="ChEBI" id="CHEBI:35146"/>
        <dbReference type="ChEBI" id="CHEBI:49258"/>
        <dbReference type="EC" id="4.2.1.9"/>
    </reaction>
</comment>
<dbReference type="SUPFAM" id="SSF143975">
    <property type="entry name" value="IlvD/EDD N-terminal domain-like"/>
    <property type="match status" value="1"/>
</dbReference>
<sequence length="573" mass="60896">MSNRFDKAKLPSRHVSLGPSRAPHRSYYYAMGMTEEEINRPFVAVASAGNDSAPCNTLLDSQANICREGVIAGGGLPRRFNTITVTDGIAMGHQGMKSSLVSREVIADSVELSVRGHCYDALVAFAGCDKSLPGMMMAMLRLNVPSIFVYGGSILPGHFHGDDVTVVDVFEAVGRYEADNCPLQELIELEKVACPGHGACGGQFTANTMACVGEAIGLSLPNSNMVPAPYESNADIARAAGEQVMNLLEANIRPRDICTKEAFQNAARVVAATGGSTNGALHLPAMANECGIDFDLFDVAEMFKSTPYIADLKPGGKYVAKDMYEAGGVYMLMKTLLTNDLLDGNCLTVTGKTLGENIDEITWNPNQKVIYSVERPLSPTGGVVGLKGSLAPDGAIVKVAGMARLQFEGPARCFDSEEDCFHAVETRDIAEGSVIVIRYEGPKGGPGMREMLSTTAALYGQGMGEKVALITDGRFSGATRGFCIGHVGPEAAEGGPIGLVEDGDIIRIDAEAGTIDLDVDAETLKARREAWQPRTNDYQAGTLWRYAQNVGPARTGAVTHPGAKAETHVYADI</sequence>
<dbReference type="GO" id="GO:0004160">
    <property type="term" value="F:dihydroxy-acid dehydratase activity"/>
    <property type="evidence" value="ECO:0007669"/>
    <property type="project" value="UniProtKB-UniRule"/>
</dbReference>
<dbReference type="AlphaFoldDB" id="A0A842I1K0"/>
<proteinExistence type="inferred from homology"/>
<evidence type="ECO:0000256" key="11">
    <source>
        <dbReference type="ARBA" id="ARBA00029304"/>
    </source>
</evidence>
<feature type="domain" description="Dihydroxy-acid/6-phosphogluconate dehydratase N-terminal" evidence="17">
    <location>
        <begin position="40"/>
        <end position="357"/>
    </location>
</feature>
<evidence type="ECO:0000256" key="16">
    <source>
        <dbReference type="SAM" id="MobiDB-lite"/>
    </source>
</evidence>
<comment type="cofactor">
    <cofactor evidence="15">
        <name>[2Fe-2S] cluster</name>
        <dbReference type="ChEBI" id="CHEBI:190135"/>
    </cofactor>
    <text evidence="15">Binds 1 [2Fe-2S] cluster per subunit. This cluster acts as a Lewis acid cofactor.</text>
</comment>
<feature type="binding site" evidence="15">
    <location>
        <position position="450"/>
    </location>
    <ligand>
        <name>Mg(2+)</name>
        <dbReference type="ChEBI" id="CHEBI:18420"/>
    </ligand>
</feature>
<dbReference type="FunFam" id="3.50.30.80:FF:000001">
    <property type="entry name" value="Dihydroxy-acid dehydratase"/>
    <property type="match status" value="1"/>
</dbReference>
<keyword evidence="10 15" id="KW-0100">Branched-chain amino acid biosynthesis</keyword>
<dbReference type="UniPathway" id="UPA00049">
    <property type="reaction ID" value="UER00061"/>
</dbReference>
<dbReference type="PROSITE" id="PS00887">
    <property type="entry name" value="ILVD_EDD_2"/>
    <property type="match status" value="1"/>
</dbReference>
<evidence type="ECO:0000259" key="18">
    <source>
        <dbReference type="Pfam" id="PF24877"/>
    </source>
</evidence>
<organism evidence="19 20">
    <name type="scientific">Parasphingopyxis marina</name>
    <dbReference type="NCBI Taxonomy" id="2761622"/>
    <lineage>
        <taxon>Bacteria</taxon>
        <taxon>Pseudomonadati</taxon>
        <taxon>Pseudomonadota</taxon>
        <taxon>Alphaproteobacteria</taxon>
        <taxon>Sphingomonadales</taxon>
        <taxon>Sphingomonadaceae</taxon>
        <taxon>Parasphingopyxis</taxon>
    </lineage>
</organism>
<feature type="binding site" evidence="15">
    <location>
        <position position="181"/>
    </location>
    <ligand>
        <name>[2Fe-2S] cluster</name>
        <dbReference type="ChEBI" id="CHEBI:190135"/>
    </ligand>
</feature>
<dbReference type="GO" id="GO:0009099">
    <property type="term" value="P:L-valine biosynthetic process"/>
    <property type="evidence" value="ECO:0007669"/>
    <property type="project" value="UniProtKB-UniRule"/>
</dbReference>
<feature type="binding site" evidence="15">
    <location>
        <position position="87"/>
    </location>
    <ligand>
        <name>Mg(2+)</name>
        <dbReference type="ChEBI" id="CHEBI:18420"/>
    </ligand>
</feature>
<evidence type="ECO:0000256" key="9">
    <source>
        <dbReference type="ARBA" id="ARBA00023239"/>
    </source>
</evidence>
<dbReference type="InterPro" id="IPR020558">
    <property type="entry name" value="DiOHA_6PGluconate_deHydtase_CS"/>
</dbReference>
<feature type="modified residue" description="N6-carboxylysine" evidence="15">
    <location>
        <position position="130"/>
    </location>
</feature>
<evidence type="ECO:0000256" key="2">
    <source>
        <dbReference type="ARBA" id="ARBA00006486"/>
    </source>
</evidence>
<dbReference type="InterPro" id="IPR050165">
    <property type="entry name" value="DHAD_IlvD/Edd"/>
</dbReference>
<dbReference type="EMBL" id="JACJVJ010000001">
    <property type="protein sequence ID" value="MBC2777644.1"/>
    <property type="molecule type" value="Genomic_DNA"/>
</dbReference>
<comment type="function">
    <text evidence="15">Functions in the biosynthesis of branched-chain amino acids. Catalyzes the dehydration of (2R,3R)-2,3-dihydroxy-3-methylpentanoate (2,3-dihydroxy-3-methylvalerate) into 2-oxo-3-methylpentanoate (2-oxo-3-methylvalerate) and of (2R)-2,3-dihydroxy-3-methylbutanoate (2,3-dihydroxyisovalerate) into 2-oxo-3-methylbutanoate (2-oxoisovalerate), the penultimate precursor to L-isoleucine and L-valine, respectively.</text>
</comment>
<evidence type="ECO:0000256" key="6">
    <source>
        <dbReference type="ARBA" id="ARBA00022842"/>
    </source>
</evidence>
<evidence type="ECO:0000313" key="19">
    <source>
        <dbReference type="EMBL" id="MBC2777644.1"/>
    </source>
</evidence>
<evidence type="ECO:0000256" key="3">
    <source>
        <dbReference type="ARBA" id="ARBA00022605"/>
    </source>
</evidence>
<keyword evidence="8 15" id="KW-0411">Iron-sulfur</keyword>
<feature type="region of interest" description="Disordered" evidence="16">
    <location>
        <begin position="1"/>
        <end position="21"/>
    </location>
</feature>
<keyword evidence="3 15" id="KW-0028">Amino-acid biosynthesis</keyword>
<keyword evidence="9 15" id="KW-0456">Lyase</keyword>
<comment type="pathway">
    <text evidence="12 15">Amino-acid biosynthesis; L-valine biosynthesis; L-valine from pyruvate: step 3/4.</text>
</comment>
<dbReference type="PANTHER" id="PTHR21000:SF5">
    <property type="entry name" value="DIHYDROXY-ACID DEHYDRATASE, MITOCHONDRIAL"/>
    <property type="match status" value="1"/>
</dbReference>
<comment type="catalytic activity">
    <reaction evidence="11">
        <text>(2R)-2,3-dihydroxy-3-methylbutanoate = 3-methyl-2-oxobutanoate + H2O</text>
        <dbReference type="Rhea" id="RHEA:24809"/>
        <dbReference type="ChEBI" id="CHEBI:11851"/>
        <dbReference type="ChEBI" id="CHEBI:15377"/>
        <dbReference type="ChEBI" id="CHEBI:49072"/>
        <dbReference type="EC" id="4.2.1.9"/>
    </reaction>
    <physiologicalReaction direction="left-to-right" evidence="11">
        <dbReference type="Rhea" id="RHEA:24810"/>
    </physiologicalReaction>
</comment>
<evidence type="ECO:0000256" key="4">
    <source>
        <dbReference type="ARBA" id="ARBA00022714"/>
    </source>
</evidence>